<dbReference type="Proteomes" id="UP000092444">
    <property type="component" value="Unassembled WGS sequence"/>
</dbReference>
<feature type="compositionally biased region" description="Basic and acidic residues" evidence="1">
    <location>
        <begin position="262"/>
        <end position="277"/>
    </location>
</feature>
<dbReference type="PhylomeDB" id="A0A1B0FNE0"/>
<feature type="compositionally biased region" description="Basic and acidic residues" evidence="1">
    <location>
        <begin position="1560"/>
        <end position="1582"/>
    </location>
</feature>
<name>A0A1B0FNE0_GLOMM</name>
<feature type="compositionally biased region" description="Low complexity" evidence="1">
    <location>
        <begin position="1654"/>
        <end position="1664"/>
    </location>
</feature>
<keyword evidence="3" id="KW-1185">Reference proteome</keyword>
<feature type="compositionally biased region" description="Polar residues" evidence="1">
    <location>
        <begin position="672"/>
        <end position="688"/>
    </location>
</feature>
<feature type="compositionally biased region" description="Basic and acidic residues" evidence="1">
    <location>
        <begin position="76"/>
        <end position="96"/>
    </location>
</feature>
<feature type="region of interest" description="Disordered" evidence="1">
    <location>
        <begin position="1289"/>
        <end position="1309"/>
    </location>
</feature>
<reference evidence="2" key="1">
    <citation type="submission" date="2020-05" db="UniProtKB">
        <authorList>
            <consortium name="EnsemblMetazoa"/>
        </authorList>
    </citation>
    <scope>IDENTIFICATION</scope>
    <source>
        <strain evidence="2">Yale</strain>
    </source>
</reference>
<feature type="compositionally biased region" description="Basic and acidic residues" evidence="1">
    <location>
        <begin position="533"/>
        <end position="543"/>
    </location>
</feature>
<dbReference type="VEuPathDB" id="VectorBase:GMOY005414"/>
<feature type="compositionally biased region" description="Polar residues" evidence="1">
    <location>
        <begin position="1440"/>
        <end position="1452"/>
    </location>
</feature>
<feature type="region of interest" description="Disordered" evidence="1">
    <location>
        <begin position="670"/>
        <end position="692"/>
    </location>
</feature>
<protein>
    <submittedName>
        <fullName evidence="2">Uncharacterized protein</fullName>
    </submittedName>
</protein>
<dbReference type="EnsemblMetazoa" id="GMOY005414-RA">
    <property type="protein sequence ID" value="GMOY005414-PA"/>
    <property type="gene ID" value="GMOY005414"/>
</dbReference>
<feature type="compositionally biased region" description="Basic and acidic residues" evidence="1">
    <location>
        <begin position="171"/>
        <end position="191"/>
    </location>
</feature>
<feature type="compositionally biased region" description="Basic and acidic residues" evidence="1">
    <location>
        <begin position="1685"/>
        <end position="1761"/>
    </location>
</feature>
<feature type="region of interest" description="Disordered" evidence="1">
    <location>
        <begin position="1560"/>
        <end position="1761"/>
    </location>
</feature>
<organism evidence="2 3">
    <name type="scientific">Glossina morsitans morsitans</name>
    <name type="common">Savannah tsetse fly</name>
    <dbReference type="NCBI Taxonomy" id="37546"/>
    <lineage>
        <taxon>Eukaryota</taxon>
        <taxon>Metazoa</taxon>
        <taxon>Ecdysozoa</taxon>
        <taxon>Arthropoda</taxon>
        <taxon>Hexapoda</taxon>
        <taxon>Insecta</taxon>
        <taxon>Pterygota</taxon>
        <taxon>Neoptera</taxon>
        <taxon>Endopterygota</taxon>
        <taxon>Diptera</taxon>
        <taxon>Brachycera</taxon>
        <taxon>Muscomorpha</taxon>
        <taxon>Hippoboscoidea</taxon>
        <taxon>Glossinidae</taxon>
        <taxon>Glossina</taxon>
    </lineage>
</organism>
<dbReference type="STRING" id="37546.A0A1B0FNE0"/>
<proteinExistence type="predicted"/>
<feature type="region of interest" description="Disordered" evidence="1">
    <location>
        <begin position="362"/>
        <end position="385"/>
    </location>
</feature>
<dbReference type="EMBL" id="CCAG010006847">
    <property type="status" value="NOT_ANNOTATED_CDS"/>
    <property type="molecule type" value="Genomic_DNA"/>
</dbReference>
<feature type="compositionally biased region" description="Polar residues" evidence="1">
    <location>
        <begin position="522"/>
        <end position="531"/>
    </location>
</feature>
<evidence type="ECO:0000256" key="1">
    <source>
        <dbReference type="SAM" id="MobiDB-lite"/>
    </source>
</evidence>
<feature type="compositionally biased region" description="Basic and acidic residues" evidence="1">
    <location>
        <begin position="1613"/>
        <end position="1650"/>
    </location>
</feature>
<feature type="compositionally biased region" description="Polar residues" evidence="1">
    <location>
        <begin position="1599"/>
        <end position="1612"/>
    </location>
</feature>
<accession>A0A1B0FNE0</accession>
<feature type="region of interest" description="Disordered" evidence="1">
    <location>
        <begin position="135"/>
        <end position="192"/>
    </location>
</feature>
<feature type="compositionally biased region" description="Polar residues" evidence="1">
    <location>
        <begin position="556"/>
        <end position="568"/>
    </location>
</feature>
<feature type="region of interest" description="Disordered" evidence="1">
    <location>
        <begin position="1440"/>
        <end position="1462"/>
    </location>
</feature>
<feature type="region of interest" description="Disordered" evidence="1">
    <location>
        <begin position="250"/>
        <end position="277"/>
    </location>
</feature>
<evidence type="ECO:0000313" key="3">
    <source>
        <dbReference type="Proteomes" id="UP000092444"/>
    </source>
</evidence>
<feature type="compositionally biased region" description="Polar residues" evidence="1">
    <location>
        <begin position="1289"/>
        <end position="1307"/>
    </location>
</feature>
<feature type="region of interest" description="Disordered" evidence="1">
    <location>
        <begin position="518"/>
        <end position="625"/>
    </location>
</feature>
<feature type="region of interest" description="Disordered" evidence="1">
    <location>
        <begin position="69"/>
        <end position="108"/>
    </location>
</feature>
<sequence length="1814" mass="207397">MSEPVSHDVSTESLCTVIETSNNEYLINKLKKENFITTTSLESLNTNRNSIVEGTLNKEKRTTNGCLRNSIEDSCDTDRSDYRSDYSVKSQEDLPTKPRSKLKKSVSFDPNDEKIKKFISGEPIVDQQNPFKNANGHLNNGNCKRKEKKIPPPVPAKRSTLSVRKTVTQQLREREREKEKERERLKNETNNRKNQVVIKSPTDEFITTEEVLKQSKYVKTYIKNPDPYFVYDPTILARLKFEELKDLALKKPPKKLQPNQGNRERSKDANKRQSDTRLRLPLAFKKCSKPNYPDLSDLKIKTGTDSEGTFLNQAEVTKNAKKFDERIKKLNISSEDDIDDIEEPLTKSESSDEIIMINTEQDKEKHSKMPQNGYLKREPSPPAIDGTFTNTIKSKEFQEYLDKKGLTLIPKKIPNGAQPLYKKSVPSNKQISFKQEPECVQISSYDKKDAVDSSTKKPSVFQRLLANSIFASRRKTSPRHNVPTAKTVYVEDVNKQLPGHETPLKPIKRVVLERQSFHGRPKTNSLLSPTETLELKHQTERTRKSYASGDEIPSIIGNNLINGESNSEVAERPTATPGLRRRELQVKTVAKPPRRTLSRERVGKQDSNNKPISSNNLYSLPKENGLRCEEPLKRSLERQTHQRSNSVSGEAPTQLSAITTVNTKENIRETTFPVNNGPPVTSTPNKETAPSVHAKNISPISSIPKKASQLGVYVDQKEWDKLRAIKEQTDRELYQHQDQTKKALTTTSTTAEAQVLSIPENIYEHLPGGGSQIRLQPLENNFTRGSPQRNTFSGITRLSNNRQVKIIDGKALITPIEPVKSKQTESASVPARCQSVLEGVTHSVSTLNKRGYESETPDTPVILRRKQEAVNPASRRIGGILTREEILQKIKEFCRKSLNKTPTNQQATPLQAIYEKQTPVPLATGAISTDLSPVSYVSVEMHQRPGSRMYATPQVPQRMHMQQAVAGHFVPIAQEMVTEANVTNSPIYAHVIKRGSAQSQQAELYEMTPRTFVPPPTTQYVLRRDTDIKPIFIHQGTMQRSESSFSPNPTAANHTTTQYILVDGDNVQTAQLVNGYPQYDLYAQPQYVRPHQLQAMPASYGYITVREPIIVQPAQPTHLIRPRLHDGRSTPLILDRSSQHVSQIYWSPTSSNIAQQQQQAGLLTDQISPRYAIKQPYAVPVTRLEQQLQPNRATPVLVRQILQPQQQSAHIQNVPAHQQRQYSPLIRESTPTRPQKLQQPQIQELTNANARQSPAAFDWESGSEAGEVQRIMEKQQQNETFDTWTLVTNKETDSPNTPASSTSLNTDSDIDNRIENLQEDHNNNERAEEAESLQEQHLQIVEKSLEPLNSNIDDLSDGISIISGSESPGRLSPHPDLRDHLQDFNLKFATHNDFVLNDFKPSNTISGVEILPIANPEQVLTQRGKTSTSISAKEMKALQKASQTTNTTSANEDTPPILKRGLHGIGDAIKPMDATKEDLKRPHKCKDGSYVELAGMCVERSSINEPTIPEQLGHNINDLRKHSDLIENLEEKSEKTREFIHNPYDKLEEVIKDNWKMRKEETKGKTDLKRSSDHGYKEKNYNHLDYSNENNKHSKTREYQNSSNNYGKIQQQRQEERYDKSKEYIKGRKFRDDDKSQQERKRNFNSKEKNTPINSSKSQQQQQQHNKHRNNSKERKSYNNDIDEGEVHNYNSKERSNNYRKTQQYDKQYKDNSKERKSYDNDKEQKEKFNYNSKEGKNGRRSYDSKEEYAQERYGKEAKRKGNDGIWHLNYMKNRETARQEKEHKMDRDKNKNWFIERANSREMKRVSDEIRLR</sequence>
<evidence type="ECO:0000313" key="2">
    <source>
        <dbReference type="EnsemblMetazoa" id="GMOY005414-PA"/>
    </source>
</evidence>
<feature type="compositionally biased region" description="Polar residues" evidence="1">
    <location>
        <begin position="159"/>
        <end position="170"/>
    </location>
</feature>
<feature type="compositionally biased region" description="Polar residues" evidence="1">
    <location>
        <begin position="605"/>
        <end position="618"/>
    </location>
</feature>